<keyword evidence="1" id="KW-0472">Membrane</keyword>
<protein>
    <submittedName>
        <fullName evidence="2">Uncharacterized protein</fullName>
    </submittedName>
</protein>
<gene>
    <name evidence="2" type="ORF">NIES2135_65610</name>
</gene>
<keyword evidence="1" id="KW-0812">Transmembrane</keyword>
<reference evidence="2 3" key="1">
    <citation type="submission" date="2017-06" db="EMBL/GenBank/DDBJ databases">
        <title>Genome sequencing of cyanobaciteial culture collection at National Institute for Environmental Studies (NIES).</title>
        <authorList>
            <person name="Hirose Y."/>
            <person name="Shimura Y."/>
            <person name="Fujisawa T."/>
            <person name="Nakamura Y."/>
            <person name="Kawachi M."/>
        </authorList>
    </citation>
    <scope>NUCLEOTIDE SEQUENCE [LARGE SCALE GENOMIC DNA]</scope>
    <source>
        <strain evidence="2 3">NIES-2135</strain>
        <plasmid evidence="3">Plasmid Plasmid2 dna</plasmid>
    </source>
</reference>
<proteinExistence type="predicted"/>
<geneLocation type="plasmid" evidence="2">
    <name>plasmid2</name>
</geneLocation>
<organism evidence="2 3">
    <name type="scientific">Leptolyngbya boryana NIES-2135</name>
    <dbReference type="NCBI Taxonomy" id="1973484"/>
    <lineage>
        <taxon>Bacteria</taxon>
        <taxon>Bacillati</taxon>
        <taxon>Cyanobacteriota</taxon>
        <taxon>Cyanophyceae</taxon>
        <taxon>Leptolyngbyales</taxon>
        <taxon>Leptolyngbyaceae</taxon>
        <taxon>Leptolyngbya group</taxon>
        <taxon>Leptolyngbya</taxon>
    </lineage>
</organism>
<keyword evidence="2" id="KW-0614">Plasmid</keyword>
<dbReference type="Proteomes" id="UP000217895">
    <property type="component" value="Plasmid Plasmid2 dna"/>
</dbReference>
<keyword evidence="3" id="KW-1185">Reference proteome</keyword>
<sequence>MIAVNVAHGIVSLYSRKSVFTFDPMLTQLPIFLFLLLSQRLLFWLLVPDFDVVVLIL</sequence>
<evidence type="ECO:0000256" key="1">
    <source>
        <dbReference type="SAM" id="Phobius"/>
    </source>
</evidence>
<keyword evidence="1" id="KW-1133">Transmembrane helix</keyword>
<evidence type="ECO:0000313" key="3">
    <source>
        <dbReference type="Proteomes" id="UP000217895"/>
    </source>
</evidence>
<dbReference type="AlphaFoldDB" id="A0A1Z4JSJ9"/>
<dbReference type="EMBL" id="AP018205">
    <property type="protein sequence ID" value="BAY59684.1"/>
    <property type="molecule type" value="Genomic_DNA"/>
</dbReference>
<evidence type="ECO:0000313" key="2">
    <source>
        <dbReference type="EMBL" id="BAY59684.1"/>
    </source>
</evidence>
<feature type="transmembrane region" description="Helical" evidence="1">
    <location>
        <begin position="26"/>
        <end position="47"/>
    </location>
</feature>
<accession>A0A1Z4JSJ9</accession>
<name>A0A1Z4JSJ9_LEPBY</name>